<evidence type="ECO:0000256" key="2">
    <source>
        <dbReference type="ARBA" id="ARBA00022574"/>
    </source>
</evidence>
<feature type="repeat" description="WD" evidence="4">
    <location>
        <begin position="337"/>
        <end position="376"/>
    </location>
</feature>
<dbReference type="Pfam" id="PF12937">
    <property type="entry name" value="F-box-like"/>
    <property type="match status" value="1"/>
</dbReference>
<reference evidence="7 8" key="1">
    <citation type="journal article" date="2013" name="BMC Genomics">
        <title>The genome and transcriptome of the pine saprophyte Ophiostoma piceae, and a comparison with the bark beetle-associated pine pathogen Grosmannia clavigera.</title>
        <authorList>
            <person name="Haridas S."/>
            <person name="Wang Y."/>
            <person name="Lim L."/>
            <person name="Massoumi Alamouti S."/>
            <person name="Jackman S."/>
            <person name="Docking R."/>
            <person name="Robertson G."/>
            <person name="Birol I."/>
            <person name="Bohlmann J."/>
            <person name="Breuil C."/>
        </authorList>
    </citation>
    <scope>NUCLEOTIDE SEQUENCE [LARGE SCALE GENOMIC DNA]</scope>
    <source>
        <strain evidence="7 8">UAMH 11346</strain>
    </source>
</reference>
<evidence type="ECO:0000313" key="8">
    <source>
        <dbReference type="Proteomes" id="UP000016923"/>
    </source>
</evidence>
<gene>
    <name evidence="7" type="ORF">F503_08687</name>
</gene>
<dbReference type="PROSITE" id="PS00678">
    <property type="entry name" value="WD_REPEATS_1"/>
    <property type="match status" value="1"/>
</dbReference>
<dbReference type="InterPro" id="IPR036322">
    <property type="entry name" value="WD40_repeat_dom_sf"/>
</dbReference>
<dbReference type="Gene3D" id="1.20.1280.50">
    <property type="match status" value="1"/>
</dbReference>
<comment type="similarity">
    <text evidence="1">Belongs to the WD repeat MET30/SCONB/SCON-2 family.</text>
</comment>
<evidence type="ECO:0000256" key="4">
    <source>
        <dbReference type="PROSITE-ProRule" id="PRU00221"/>
    </source>
</evidence>
<evidence type="ECO:0000256" key="1">
    <source>
        <dbReference type="ARBA" id="ARBA00007968"/>
    </source>
</evidence>
<dbReference type="CDD" id="cd00200">
    <property type="entry name" value="WD40"/>
    <property type="match status" value="1"/>
</dbReference>
<dbReference type="InterPro" id="IPR019775">
    <property type="entry name" value="WD40_repeat_CS"/>
</dbReference>
<dbReference type="InterPro" id="IPR036047">
    <property type="entry name" value="F-box-like_dom_sf"/>
</dbReference>
<feature type="region of interest" description="Disordered" evidence="5">
    <location>
        <begin position="784"/>
        <end position="808"/>
    </location>
</feature>
<evidence type="ECO:0000256" key="3">
    <source>
        <dbReference type="ARBA" id="ARBA00022737"/>
    </source>
</evidence>
<feature type="repeat" description="WD" evidence="4">
    <location>
        <begin position="506"/>
        <end position="545"/>
    </location>
</feature>
<keyword evidence="8" id="KW-1185">Reference proteome</keyword>
<dbReference type="InterPro" id="IPR015943">
    <property type="entry name" value="WD40/YVTN_repeat-like_dom_sf"/>
</dbReference>
<dbReference type="eggNOG" id="KOG0274">
    <property type="taxonomic scope" value="Eukaryota"/>
</dbReference>
<accession>S3CA12</accession>
<dbReference type="OMA" id="HSKGIAC"/>
<name>S3CA12_OPHP1</name>
<dbReference type="EMBL" id="KE148171">
    <property type="protein sequence ID" value="EPE03073.1"/>
    <property type="molecule type" value="Genomic_DNA"/>
</dbReference>
<sequence length="1204" mass="130176">MDPFEPQQPDEGYSEAPLSGSGVLTAKSSGSGVTPLPHILLQHINSLSQSSKIQLVESLLESLPTNVVAQIVQKLSPRLYIDFIRYLPPEICLNILGYLDPLSLIAVARSCRAWYGLALDRQLWEALYYVEGWKTIAPSLRQWEELVNRDRPVASEGSRMSKRRAITSSSRRTVNADRDHVMLDATPEPPSTSPSPLVLPQELSTASTGTSIFGSSAATIVASQQPSFSRDDSQQSVGSSSSRKGKQRASSPPPQAETGSARDDHVATPSDSLAMLTSPMAITNNTLPQSALWAWDTVSERYRLNWKHLYTLRRRLESNWELGKFTNFQFPHPDHPEEAHGECIYTIQFNSDYLVSGSRDRTIRIWNMKTRRLMQRPLSGHRGSVLCLQFDSDPEEDLIVSGSSDSKVILWKFSTGEVIQRLTNAHREPVLNVKFDKKILVTCSKDKTIKIFNRRPLKAGDLGYDSSPGVRSAVNPVPVQLKNYTDGSTLLDQMPIKPAYSMIGILEGHSAAVNAVQIHGREIVSASGDRNVKIWDWPNQSCVRTLIGHSKGIACVQYDGRRIVSGSSDNEVKVFDRTTGLEVASLRAHKNLVRTVQAGFGDLPYSQDEDEKAAARFDAKYREYRQNGLYENSAHTNQRRQARAQAAAESASAIAADDEATPDAATQAAAQAGAAAAAAAAATAAEEDEDFLLRPENIRFTGAKLPPGGGGGHNAVEQDALELTLTAHPELLEAGMSSILQSAIARHPSPFVRSQLQEAVTAARHRAQHGQGVSAGISVGTGGVPPSAIFGPPSSSAGPSSSAAPVATPAALSSNQNILLPDPPAAASPAPTVPLMHTSSTWSKLNSNRRRCRLITITTITVQRRRAVAAGAGGDNGANNPARVFKLQFDARRIICCSQAAVIVGWDFCNGDPELEEASKFFGTIEKKAGTLLAVDESALASRLFDLALGLRRLVDELGHLVLHKTRDARGAGAVELGLELDVLAERLELSVQLGLVDVLGHIVAARQRFLDLVAHVHEVGHLVLHALDLVQVHLAVLLAQLLVRRLHGVDRRHHILEVVLHRLRLLHVPGLRLELIALRLVLLAALQHLERFLLERGLAGPVAHATELGLVGAELGIDGGEFAVEGLDAVVDVAHGMVEGRFRGLVAAAAKEAVHYGNRSCRGAGGGWDSLTSTDCYRVVEEGDVEDGVDVAVEDIERVGVTA</sequence>
<dbReference type="AlphaFoldDB" id="S3CA12"/>
<dbReference type="eggNOG" id="KOG0281">
    <property type="taxonomic scope" value="Eukaryota"/>
</dbReference>
<dbReference type="Pfam" id="PF00400">
    <property type="entry name" value="WD40"/>
    <property type="match status" value="5"/>
</dbReference>
<dbReference type="InterPro" id="IPR020472">
    <property type="entry name" value="WD40_PAC1"/>
</dbReference>
<dbReference type="InterPro" id="IPR050995">
    <property type="entry name" value="WD-F-box_domain-protein"/>
</dbReference>
<dbReference type="Gene3D" id="2.130.10.10">
    <property type="entry name" value="YVTN repeat-like/Quinoprotein amine dehydrogenase"/>
    <property type="match status" value="2"/>
</dbReference>
<dbReference type="VEuPathDB" id="FungiDB:F503_08687"/>
<dbReference type="PROSITE" id="PS50294">
    <property type="entry name" value="WD_REPEATS_REGION"/>
    <property type="match status" value="3"/>
</dbReference>
<feature type="region of interest" description="Disordered" evidence="5">
    <location>
        <begin position="152"/>
        <end position="203"/>
    </location>
</feature>
<dbReference type="HOGENOM" id="CLU_000288_103_0_1"/>
<feature type="repeat" description="WD" evidence="4">
    <location>
        <begin position="546"/>
        <end position="585"/>
    </location>
</feature>
<dbReference type="PANTHER" id="PTHR14604:SF4">
    <property type="entry name" value="F-BOX DOMAIN-CONTAINING PROTEIN"/>
    <property type="match status" value="1"/>
</dbReference>
<dbReference type="SMART" id="SM00320">
    <property type="entry name" value="WD40"/>
    <property type="match status" value="5"/>
</dbReference>
<dbReference type="STRING" id="1262450.S3CA12"/>
<dbReference type="OrthoDB" id="19711at2759"/>
<evidence type="ECO:0000259" key="6">
    <source>
        <dbReference type="PROSITE" id="PS50181"/>
    </source>
</evidence>
<protein>
    <submittedName>
        <fullName evidence="7">F-box wd-40 repeat-containing protein</fullName>
    </submittedName>
</protein>
<keyword evidence="3" id="KW-0677">Repeat</keyword>
<feature type="region of interest" description="Disordered" evidence="5">
    <location>
        <begin position="223"/>
        <end position="267"/>
    </location>
</feature>
<feature type="region of interest" description="Disordered" evidence="5">
    <location>
        <begin position="647"/>
        <end position="667"/>
    </location>
</feature>
<dbReference type="PROSITE" id="PS50181">
    <property type="entry name" value="FBOX"/>
    <property type="match status" value="1"/>
</dbReference>
<dbReference type="SUPFAM" id="SSF81383">
    <property type="entry name" value="F-box domain"/>
    <property type="match status" value="1"/>
</dbReference>
<keyword evidence="2 4" id="KW-0853">WD repeat</keyword>
<evidence type="ECO:0000313" key="7">
    <source>
        <dbReference type="EMBL" id="EPE03073.1"/>
    </source>
</evidence>
<dbReference type="PANTHER" id="PTHR14604">
    <property type="entry name" value="WD40 REPEAT PF20"/>
    <property type="match status" value="1"/>
</dbReference>
<evidence type="ECO:0000256" key="5">
    <source>
        <dbReference type="SAM" id="MobiDB-lite"/>
    </source>
</evidence>
<dbReference type="InterPro" id="IPR001680">
    <property type="entry name" value="WD40_rpt"/>
</dbReference>
<feature type="domain" description="F-box" evidence="6">
    <location>
        <begin position="81"/>
        <end position="127"/>
    </location>
</feature>
<dbReference type="PRINTS" id="PR00320">
    <property type="entry name" value="GPROTEINBRPT"/>
</dbReference>
<feature type="repeat" description="WD" evidence="4">
    <location>
        <begin position="378"/>
        <end position="421"/>
    </location>
</feature>
<dbReference type="PROSITE" id="PS50082">
    <property type="entry name" value="WD_REPEATS_2"/>
    <property type="match status" value="4"/>
</dbReference>
<dbReference type="Proteomes" id="UP000016923">
    <property type="component" value="Unassembled WGS sequence"/>
</dbReference>
<dbReference type="SUPFAM" id="SSF50978">
    <property type="entry name" value="WD40 repeat-like"/>
    <property type="match status" value="1"/>
</dbReference>
<feature type="compositionally biased region" description="Low complexity" evidence="5">
    <location>
        <begin position="785"/>
        <end position="808"/>
    </location>
</feature>
<dbReference type="InterPro" id="IPR001810">
    <property type="entry name" value="F-box_dom"/>
</dbReference>
<organism evidence="7 8">
    <name type="scientific">Ophiostoma piceae (strain UAMH 11346)</name>
    <name type="common">Sap stain fungus</name>
    <dbReference type="NCBI Taxonomy" id="1262450"/>
    <lineage>
        <taxon>Eukaryota</taxon>
        <taxon>Fungi</taxon>
        <taxon>Dikarya</taxon>
        <taxon>Ascomycota</taxon>
        <taxon>Pezizomycotina</taxon>
        <taxon>Sordariomycetes</taxon>
        <taxon>Sordariomycetidae</taxon>
        <taxon>Ophiostomatales</taxon>
        <taxon>Ophiostomataceae</taxon>
        <taxon>Ophiostoma</taxon>
    </lineage>
</organism>
<proteinExistence type="inferred from homology"/>